<feature type="domain" description="DUF6984" evidence="1">
    <location>
        <begin position="6"/>
        <end position="108"/>
    </location>
</feature>
<keyword evidence="3" id="KW-1185">Reference proteome</keyword>
<dbReference type="Proteomes" id="UP000077885">
    <property type="component" value="Unassembled WGS sequence"/>
</dbReference>
<dbReference type="InterPro" id="IPR054253">
    <property type="entry name" value="DUF6984"/>
</dbReference>
<gene>
    <name evidence="2" type="ORF">A7P95_08320</name>
</gene>
<dbReference type="AlphaFoldDB" id="A0A1A9RWB1"/>
<organism evidence="2 3">
    <name type="scientific">Eikenella longinqua</name>
    <dbReference type="NCBI Taxonomy" id="1795827"/>
    <lineage>
        <taxon>Bacteria</taxon>
        <taxon>Pseudomonadati</taxon>
        <taxon>Pseudomonadota</taxon>
        <taxon>Betaproteobacteria</taxon>
        <taxon>Neisseriales</taxon>
        <taxon>Neisseriaceae</taxon>
        <taxon>Eikenella</taxon>
    </lineage>
</organism>
<dbReference type="RefSeq" id="WP_067593872.1">
    <property type="nucleotide sequence ID" value="NZ_LXSL01000028.1"/>
</dbReference>
<protein>
    <recommendedName>
        <fullName evidence="1">DUF6984 domain-containing protein</fullName>
    </recommendedName>
</protein>
<dbReference type="OrthoDB" id="1050330at2"/>
<accession>A0A1A9RWB1</accession>
<proteinExistence type="predicted"/>
<name>A0A1A9RWB1_9NEIS</name>
<comment type="caution">
    <text evidence="2">The sequence shown here is derived from an EMBL/GenBank/DDBJ whole genome shotgun (WGS) entry which is preliminary data.</text>
</comment>
<sequence>MTPQPRPLSPGETRLLRLLLRRIRPQYATLPITFPERVIPLEDGGMGSFSFVYPEETPSHLPTLAIAEYPFPDQDGTPVLATLYARSNGRLHSLDIWKTDFSPLLAYPEIP</sequence>
<dbReference type="EMBL" id="LXSL01000028">
    <property type="protein sequence ID" value="OAM26753.1"/>
    <property type="molecule type" value="Genomic_DNA"/>
</dbReference>
<dbReference type="STRING" id="1795827.A7P95_08320"/>
<dbReference type="Pfam" id="PF22480">
    <property type="entry name" value="DUF6984"/>
    <property type="match status" value="1"/>
</dbReference>
<reference evidence="3" key="1">
    <citation type="submission" date="2016-05" db="EMBL/GenBank/DDBJ databases">
        <title>Draft genome of Corynebacterium afermentans subsp. afermentans LCDC 88199T.</title>
        <authorList>
            <person name="Bernier A.-M."/>
            <person name="Bernard K."/>
        </authorList>
    </citation>
    <scope>NUCLEOTIDE SEQUENCE [LARGE SCALE GENOMIC DNA]</scope>
    <source>
        <strain evidence="3">NML02-A-017</strain>
    </source>
</reference>
<evidence type="ECO:0000313" key="2">
    <source>
        <dbReference type="EMBL" id="OAM26753.1"/>
    </source>
</evidence>
<evidence type="ECO:0000313" key="3">
    <source>
        <dbReference type="Proteomes" id="UP000077885"/>
    </source>
</evidence>
<evidence type="ECO:0000259" key="1">
    <source>
        <dbReference type="Pfam" id="PF22480"/>
    </source>
</evidence>